<dbReference type="Proteomes" id="UP001461498">
    <property type="component" value="Unassembled WGS sequence"/>
</dbReference>
<evidence type="ECO:0000256" key="9">
    <source>
        <dbReference type="ARBA" id="ARBA00023002"/>
    </source>
</evidence>
<feature type="binding site" description="axial binding residue" evidence="13">
    <location>
        <position position="446"/>
    </location>
    <ligand>
        <name>heme</name>
        <dbReference type="ChEBI" id="CHEBI:30413"/>
    </ligand>
    <ligandPart>
        <name>Fe</name>
        <dbReference type="ChEBI" id="CHEBI:18248"/>
    </ligandPart>
</feature>
<dbReference type="GO" id="GO:0005789">
    <property type="term" value="C:endoplasmic reticulum membrane"/>
    <property type="evidence" value="ECO:0007669"/>
    <property type="project" value="UniProtKB-SubCell"/>
</dbReference>
<evidence type="ECO:0000256" key="4">
    <source>
        <dbReference type="ARBA" id="ARBA00010617"/>
    </source>
</evidence>
<feature type="transmembrane region" description="Helical" evidence="15">
    <location>
        <begin position="6"/>
        <end position="27"/>
    </location>
</feature>
<protein>
    <recommendedName>
        <fullName evidence="18">Cytochrome P450</fullName>
    </recommendedName>
</protein>
<name>A0AAW1D4L1_9HEMI</name>
<keyword evidence="12 15" id="KW-0472">Membrane</keyword>
<evidence type="ECO:0000256" key="8">
    <source>
        <dbReference type="ARBA" id="ARBA00022848"/>
    </source>
</evidence>
<keyword evidence="11 14" id="KW-0503">Monooxygenase</keyword>
<evidence type="ECO:0000256" key="3">
    <source>
        <dbReference type="ARBA" id="ARBA00004406"/>
    </source>
</evidence>
<keyword evidence="5 13" id="KW-0349">Heme</keyword>
<dbReference type="EMBL" id="JAPXFL010000006">
    <property type="protein sequence ID" value="KAK9505681.1"/>
    <property type="molecule type" value="Genomic_DNA"/>
</dbReference>
<dbReference type="Gene3D" id="1.10.630.10">
    <property type="entry name" value="Cytochrome P450"/>
    <property type="match status" value="1"/>
</dbReference>
<comment type="similarity">
    <text evidence="4 14">Belongs to the cytochrome P450 family.</text>
</comment>
<dbReference type="CDD" id="cd20628">
    <property type="entry name" value="CYP4"/>
    <property type="match status" value="1"/>
</dbReference>
<comment type="subcellular location">
    <subcellularLocation>
        <location evidence="3">Endoplasmic reticulum membrane</location>
        <topology evidence="3">Peripheral membrane protein</topology>
    </subcellularLocation>
    <subcellularLocation>
        <location evidence="2">Microsome membrane</location>
        <topology evidence="2">Peripheral membrane protein</topology>
    </subcellularLocation>
</comment>
<evidence type="ECO:0000256" key="14">
    <source>
        <dbReference type="RuleBase" id="RU000461"/>
    </source>
</evidence>
<dbReference type="InterPro" id="IPR017972">
    <property type="entry name" value="Cyt_P450_CS"/>
</dbReference>
<proteinExistence type="inferred from homology"/>
<dbReference type="Pfam" id="PF00067">
    <property type="entry name" value="p450"/>
    <property type="match status" value="1"/>
</dbReference>
<dbReference type="AlphaFoldDB" id="A0AAW1D4L1"/>
<evidence type="ECO:0000256" key="6">
    <source>
        <dbReference type="ARBA" id="ARBA00022723"/>
    </source>
</evidence>
<evidence type="ECO:0008006" key="18">
    <source>
        <dbReference type="Google" id="ProtNLM"/>
    </source>
</evidence>
<reference evidence="16 17" key="1">
    <citation type="submission" date="2022-12" db="EMBL/GenBank/DDBJ databases">
        <title>Chromosome-level genome assembly of true bugs.</title>
        <authorList>
            <person name="Ma L."/>
            <person name="Li H."/>
        </authorList>
    </citation>
    <scope>NUCLEOTIDE SEQUENCE [LARGE SCALE GENOMIC DNA]</scope>
    <source>
        <strain evidence="16">Lab_2022b</strain>
    </source>
</reference>
<dbReference type="PRINTS" id="PR00385">
    <property type="entry name" value="P450"/>
</dbReference>
<keyword evidence="7" id="KW-0256">Endoplasmic reticulum</keyword>
<keyword evidence="15" id="KW-0812">Transmembrane</keyword>
<keyword evidence="15" id="KW-1133">Transmembrane helix</keyword>
<dbReference type="PANTHER" id="PTHR24291">
    <property type="entry name" value="CYTOCHROME P450 FAMILY 4"/>
    <property type="match status" value="1"/>
</dbReference>
<dbReference type="GO" id="GO:0020037">
    <property type="term" value="F:heme binding"/>
    <property type="evidence" value="ECO:0007669"/>
    <property type="project" value="InterPro"/>
</dbReference>
<dbReference type="PRINTS" id="PR00463">
    <property type="entry name" value="EP450I"/>
</dbReference>
<evidence type="ECO:0000256" key="11">
    <source>
        <dbReference type="ARBA" id="ARBA00023033"/>
    </source>
</evidence>
<dbReference type="PANTHER" id="PTHR24291:SF189">
    <property type="entry name" value="CYTOCHROME P450 4C3-RELATED"/>
    <property type="match status" value="1"/>
</dbReference>
<gene>
    <name evidence="16" type="ORF">O3M35_009675</name>
</gene>
<dbReference type="GO" id="GO:0005506">
    <property type="term" value="F:iron ion binding"/>
    <property type="evidence" value="ECO:0007669"/>
    <property type="project" value="InterPro"/>
</dbReference>
<sequence length="506" mass="59003">MLSITTLISTAIILLIFSNFTKIIKFIRRFYLYQKLPGIRIAVSTKFMFKLLKIKENELFDTLQKLFEASTETVSAMMFFRFYTAIMRPKALEKLLTSNVNITKGDQYNAVKKWLNEGLLTSGGEKWRRRRKILTPTFHFKILQDSLHVINRNAQILSEKFSKTGGAIFEIENYVTLCTLDIICETAMGVKLDFQKDKAVEYVQDIKRACQILIKKEVTFWLQSDLIFRFTSYYSELKQIIGRLHAFTDKVIANRKVAFQKLKEQNKLNEDKKRMAFLDCLIDTELKEPGTFTDLDMREEVDTFMFEGHDTTATAITFCLLVLAGEKAVQEKVVEELNRIFGESDRPVTTEDLHEMKYLEMVIKETLRLFPSVPYISRYSTEDLVLEDGTIIPEGTNLGIFIYVTHRHADFYPNPLNFDPERFNEENSKKRIPFSYIPFSAGPRNCIGQKFAMMELKTIISTILRNNRLESVTNWKELKLIPRIVLKPDKPIKIRFFSRKNESVSK</sequence>
<keyword evidence="17" id="KW-1185">Reference proteome</keyword>
<keyword evidence="8" id="KW-0492">Microsome</keyword>
<evidence type="ECO:0000256" key="13">
    <source>
        <dbReference type="PIRSR" id="PIRSR602401-1"/>
    </source>
</evidence>
<evidence type="ECO:0000313" key="16">
    <source>
        <dbReference type="EMBL" id="KAK9505681.1"/>
    </source>
</evidence>
<evidence type="ECO:0000256" key="1">
    <source>
        <dbReference type="ARBA" id="ARBA00001971"/>
    </source>
</evidence>
<keyword evidence="9 14" id="KW-0560">Oxidoreductase</keyword>
<evidence type="ECO:0000256" key="12">
    <source>
        <dbReference type="ARBA" id="ARBA00023136"/>
    </source>
</evidence>
<evidence type="ECO:0000256" key="15">
    <source>
        <dbReference type="SAM" id="Phobius"/>
    </source>
</evidence>
<dbReference type="GO" id="GO:0004497">
    <property type="term" value="F:monooxygenase activity"/>
    <property type="evidence" value="ECO:0007669"/>
    <property type="project" value="UniProtKB-KW"/>
</dbReference>
<dbReference type="InterPro" id="IPR050196">
    <property type="entry name" value="Cytochrome_P450_Monoox"/>
</dbReference>
<dbReference type="PROSITE" id="PS00086">
    <property type="entry name" value="CYTOCHROME_P450"/>
    <property type="match status" value="1"/>
</dbReference>
<evidence type="ECO:0000256" key="5">
    <source>
        <dbReference type="ARBA" id="ARBA00022617"/>
    </source>
</evidence>
<dbReference type="InterPro" id="IPR036396">
    <property type="entry name" value="Cyt_P450_sf"/>
</dbReference>
<organism evidence="16 17">
    <name type="scientific">Rhynocoris fuscipes</name>
    <dbReference type="NCBI Taxonomy" id="488301"/>
    <lineage>
        <taxon>Eukaryota</taxon>
        <taxon>Metazoa</taxon>
        <taxon>Ecdysozoa</taxon>
        <taxon>Arthropoda</taxon>
        <taxon>Hexapoda</taxon>
        <taxon>Insecta</taxon>
        <taxon>Pterygota</taxon>
        <taxon>Neoptera</taxon>
        <taxon>Paraneoptera</taxon>
        <taxon>Hemiptera</taxon>
        <taxon>Heteroptera</taxon>
        <taxon>Panheteroptera</taxon>
        <taxon>Cimicomorpha</taxon>
        <taxon>Reduviidae</taxon>
        <taxon>Harpactorinae</taxon>
        <taxon>Harpactorini</taxon>
        <taxon>Rhynocoris</taxon>
    </lineage>
</organism>
<evidence type="ECO:0000256" key="7">
    <source>
        <dbReference type="ARBA" id="ARBA00022824"/>
    </source>
</evidence>
<evidence type="ECO:0000256" key="2">
    <source>
        <dbReference type="ARBA" id="ARBA00004174"/>
    </source>
</evidence>
<dbReference type="GO" id="GO:0016705">
    <property type="term" value="F:oxidoreductase activity, acting on paired donors, with incorporation or reduction of molecular oxygen"/>
    <property type="evidence" value="ECO:0007669"/>
    <property type="project" value="InterPro"/>
</dbReference>
<comment type="cofactor">
    <cofactor evidence="1 13">
        <name>heme</name>
        <dbReference type="ChEBI" id="CHEBI:30413"/>
    </cofactor>
</comment>
<dbReference type="SUPFAM" id="SSF48264">
    <property type="entry name" value="Cytochrome P450"/>
    <property type="match status" value="1"/>
</dbReference>
<evidence type="ECO:0000313" key="17">
    <source>
        <dbReference type="Proteomes" id="UP001461498"/>
    </source>
</evidence>
<evidence type="ECO:0000256" key="10">
    <source>
        <dbReference type="ARBA" id="ARBA00023004"/>
    </source>
</evidence>
<dbReference type="InterPro" id="IPR001128">
    <property type="entry name" value="Cyt_P450"/>
</dbReference>
<keyword evidence="10 13" id="KW-0408">Iron</keyword>
<accession>A0AAW1D4L1</accession>
<keyword evidence="6 13" id="KW-0479">Metal-binding</keyword>
<dbReference type="InterPro" id="IPR002401">
    <property type="entry name" value="Cyt_P450_E_grp-I"/>
</dbReference>
<comment type="caution">
    <text evidence="16">The sequence shown here is derived from an EMBL/GenBank/DDBJ whole genome shotgun (WGS) entry which is preliminary data.</text>
</comment>